<feature type="region of interest" description="Disordered" evidence="1">
    <location>
        <begin position="1"/>
        <end position="83"/>
    </location>
</feature>
<proteinExistence type="predicted"/>
<name>A0ABS6HI31_MYCGD</name>
<dbReference type="Proteomes" id="UP000696413">
    <property type="component" value="Unassembled WGS sequence"/>
</dbReference>
<comment type="caution">
    <text evidence="2">The sequence shown here is derived from an EMBL/GenBank/DDBJ whole genome shotgun (WGS) entry which is preliminary data.</text>
</comment>
<evidence type="ECO:0000256" key="1">
    <source>
        <dbReference type="SAM" id="MobiDB-lite"/>
    </source>
</evidence>
<sequence>MIENFSGIRSAMERQDVPDEVPVADAVEQDRPAVRPPIDEDRDDENSVSDPGGPPLEASDGDWQEQREAVEFDPDDEIADNES</sequence>
<gene>
    <name evidence="2" type="ORF">KL859_03955</name>
</gene>
<feature type="compositionally biased region" description="Basic and acidic residues" evidence="1">
    <location>
        <begin position="28"/>
        <end position="39"/>
    </location>
</feature>
<feature type="compositionally biased region" description="Acidic residues" evidence="1">
    <location>
        <begin position="71"/>
        <end position="83"/>
    </location>
</feature>
<keyword evidence="3" id="KW-1185">Reference proteome</keyword>
<protein>
    <recommendedName>
        <fullName evidence="4">PAS domain S-box/diguanylate cyclase (GGDEF) domain-containing protein</fullName>
    </recommendedName>
</protein>
<dbReference type="EMBL" id="JAHBOM010000002">
    <property type="protein sequence ID" value="MBU8822026.1"/>
    <property type="molecule type" value="Genomic_DNA"/>
</dbReference>
<evidence type="ECO:0000313" key="2">
    <source>
        <dbReference type="EMBL" id="MBU8822026.1"/>
    </source>
</evidence>
<accession>A0ABS6HI31</accession>
<evidence type="ECO:0000313" key="3">
    <source>
        <dbReference type="Proteomes" id="UP000696413"/>
    </source>
</evidence>
<reference evidence="2 3" key="1">
    <citation type="submission" date="2021-05" db="EMBL/GenBank/DDBJ databases">
        <title>Draft Genome Sequences of Clinical Respiratory Isolates of Mycobacterium goodii Recovered in Ireland.</title>
        <authorList>
            <person name="Flanagan P.R."/>
            <person name="Mok S."/>
            <person name="Roycroft E."/>
            <person name="Rogers T.R."/>
            <person name="Fitzgibbon M."/>
        </authorList>
    </citation>
    <scope>NUCLEOTIDE SEQUENCE [LARGE SCALE GENOMIC DNA]</scope>
    <source>
        <strain evidence="2 3">14IE55</strain>
    </source>
</reference>
<organism evidence="2 3">
    <name type="scientific">Mycolicibacterium goodii</name>
    <name type="common">Mycobacterium goodii</name>
    <dbReference type="NCBI Taxonomy" id="134601"/>
    <lineage>
        <taxon>Bacteria</taxon>
        <taxon>Bacillati</taxon>
        <taxon>Actinomycetota</taxon>
        <taxon>Actinomycetes</taxon>
        <taxon>Mycobacteriales</taxon>
        <taxon>Mycobacteriaceae</taxon>
        <taxon>Mycolicibacterium</taxon>
    </lineage>
</organism>
<evidence type="ECO:0008006" key="4">
    <source>
        <dbReference type="Google" id="ProtNLM"/>
    </source>
</evidence>